<protein>
    <recommendedName>
        <fullName evidence="5">Lipase domain-containing protein</fullName>
    </recommendedName>
</protein>
<evidence type="ECO:0000313" key="6">
    <source>
        <dbReference type="EMBL" id="KAL1491517.1"/>
    </source>
</evidence>
<gene>
    <name evidence="6" type="ORF">ABEB36_012103</name>
</gene>
<dbReference type="Pfam" id="PF00151">
    <property type="entry name" value="Lipase"/>
    <property type="match status" value="1"/>
</dbReference>
<dbReference type="CDD" id="cd00707">
    <property type="entry name" value="Pancreat_lipase_like"/>
    <property type="match status" value="1"/>
</dbReference>
<dbReference type="InterPro" id="IPR033906">
    <property type="entry name" value="Lipase_N"/>
</dbReference>
<dbReference type="AlphaFoldDB" id="A0ABD1EA22"/>
<dbReference type="PANTHER" id="PTHR11610:SF173">
    <property type="entry name" value="LIPASE DOMAIN-CONTAINING PROTEIN-RELATED"/>
    <property type="match status" value="1"/>
</dbReference>
<dbReference type="SUPFAM" id="SSF53474">
    <property type="entry name" value="alpha/beta-Hydrolases"/>
    <property type="match status" value="1"/>
</dbReference>
<evidence type="ECO:0000256" key="2">
    <source>
        <dbReference type="ARBA" id="ARBA00010701"/>
    </source>
</evidence>
<comment type="caution">
    <text evidence="6">The sequence shown here is derived from an EMBL/GenBank/DDBJ whole genome shotgun (WGS) entry which is preliminary data.</text>
</comment>
<sequence length="307" mass="34562">MSSDMKSHYRSLPRVDFSLACISEPISITFQLFTRENPDEPIVITKETLNSYQLNAKTKTVFLLHGWTSSPTTPWYPLIKQAHLKHHDYNIVFIDWSEYAAEDYKRSAANIKPLGVFIAEFLTAAGLPPEKIHLVGHSLGAQFAGFIGKSYFQQTGRKIGRITGLDPAGPQFSNSLMTKEDRLSEEDAEFVDVVHTDIQIYGYTLPCGHVDFYPNGGTDQPGCTSLEAEDVNCNHRRAALFFAESIGTRTYASEMEIHEDNDYNVVITRKNCQNVVVFGEHVNPNARGVFYLETGPEEPFLQIPFNN</sequence>
<keyword evidence="7" id="KW-1185">Reference proteome</keyword>
<dbReference type="PANTHER" id="PTHR11610">
    <property type="entry name" value="LIPASE"/>
    <property type="match status" value="1"/>
</dbReference>
<dbReference type="Proteomes" id="UP001566132">
    <property type="component" value="Unassembled WGS sequence"/>
</dbReference>
<evidence type="ECO:0000313" key="7">
    <source>
        <dbReference type="Proteomes" id="UP001566132"/>
    </source>
</evidence>
<dbReference type="Gene3D" id="3.40.50.1820">
    <property type="entry name" value="alpha/beta hydrolase"/>
    <property type="match status" value="1"/>
</dbReference>
<evidence type="ECO:0000256" key="3">
    <source>
        <dbReference type="ARBA" id="ARBA00022525"/>
    </source>
</evidence>
<evidence type="ECO:0000256" key="1">
    <source>
        <dbReference type="ARBA" id="ARBA00004613"/>
    </source>
</evidence>
<comment type="similarity">
    <text evidence="2 4">Belongs to the AB hydrolase superfamily. Lipase family.</text>
</comment>
<organism evidence="6 7">
    <name type="scientific">Hypothenemus hampei</name>
    <name type="common">Coffee berry borer</name>
    <dbReference type="NCBI Taxonomy" id="57062"/>
    <lineage>
        <taxon>Eukaryota</taxon>
        <taxon>Metazoa</taxon>
        <taxon>Ecdysozoa</taxon>
        <taxon>Arthropoda</taxon>
        <taxon>Hexapoda</taxon>
        <taxon>Insecta</taxon>
        <taxon>Pterygota</taxon>
        <taxon>Neoptera</taxon>
        <taxon>Endopterygota</taxon>
        <taxon>Coleoptera</taxon>
        <taxon>Polyphaga</taxon>
        <taxon>Cucujiformia</taxon>
        <taxon>Curculionidae</taxon>
        <taxon>Scolytinae</taxon>
        <taxon>Hypothenemus</taxon>
    </lineage>
</organism>
<evidence type="ECO:0000259" key="5">
    <source>
        <dbReference type="Pfam" id="PF00151"/>
    </source>
</evidence>
<proteinExistence type="inferred from homology"/>
<feature type="domain" description="Lipase" evidence="5">
    <location>
        <begin position="24"/>
        <end position="258"/>
    </location>
</feature>
<keyword evidence="3" id="KW-0964">Secreted</keyword>
<reference evidence="6 7" key="1">
    <citation type="submission" date="2024-05" db="EMBL/GenBank/DDBJ databases">
        <title>Genetic variation in Jamaican populations of the coffee berry borer (Hypothenemus hampei).</title>
        <authorList>
            <person name="Errbii M."/>
            <person name="Myrie A."/>
        </authorList>
    </citation>
    <scope>NUCLEOTIDE SEQUENCE [LARGE SCALE GENOMIC DNA]</scope>
    <source>
        <strain evidence="6">JA-Hopewell-2020-01-JO</strain>
        <tissue evidence="6">Whole body</tissue>
    </source>
</reference>
<dbReference type="EMBL" id="JBDJPC010000009">
    <property type="protein sequence ID" value="KAL1491517.1"/>
    <property type="molecule type" value="Genomic_DNA"/>
</dbReference>
<dbReference type="GO" id="GO:0005576">
    <property type="term" value="C:extracellular region"/>
    <property type="evidence" value="ECO:0007669"/>
    <property type="project" value="UniProtKB-SubCell"/>
</dbReference>
<name>A0ABD1EA22_HYPHA</name>
<evidence type="ECO:0000256" key="4">
    <source>
        <dbReference type="RuleBase" id="RU004262"/>
    </source>
</evidence>
<dbReference type="InterPro" id="IPR029058">
    <property type="entry name" value="AB_hydrolase_fold"/>
</dbReference>
<accession>A0ABD1EA22</accession>
<comment type="subcellular location">
    <subcellularLocation>
        <location evidence="1">Secreted</location>
    </subcellularLocation>
</comment>
<dbReference type="InterPro" id="IPR013818">
    <property type="entry name" value="Lipase"/>
</dbReference>
<dbReference type="InterPro" id="IPR000734">
    <property type="entry name" value="TAG_lipase"/>
</dbReference>